<accession>A0A8S5V079</accession>
<evidence type="ECO:0000313" key="1">
    <source>
        <dbReference type="EMBL" id="DAG00109.1"/>
    </source>
</evidence>
<sequence length="315" mass="36265">MKKYFNVSFQYSESVYCANIAHAESAEAVEAHYSAKYEWCKVSEATAADVEEAKRKGKPIIEIETAPKMELKNYTIKDIESMSAADLASFAEEVETIKGHTVYYIDFGGYFGFSACVTADGQHIKYANDYELHHKGKSRDELRELYRRELSGKLFTESELSTVSNYEDAQRKRYFLMNYYGERRPHVSAFYIGEAPDVSGLTFSPVFMAYYKDSAFVKHGAELLHTLAEAERENADNFDYWRGAFLHEMFNHEYGINWEADYDVCACFGNCKGVKDYTDRAELFAACGFSATQRSAYDAARREYYRQQQKNAENY</sequence>
<organism evidence="1">
    <name type="scientific">Siphoviridae sp. ctBeL15</name>
    <dbReference type="NCBI Taxonomy" id="2825374"/>
    <lineage>
        <taxon>Viruses</taxon>
        <taxon>Duplodnaviria</taxon>
        <taxon>Heunggongvirae</taxon>
        <taxon>Uroviricota</taxon>
        <taxon>Caudoviricetes</taxon>
    </lineage>
</organism>
<dbReference type="EMBL" id="BK016176">
    <property type="protein sequence ID" value="DAG00109.1"/>
    <property type="molecule type" value="Genomic_DNA"/>
</dbReference>
<reference evidence="1" key="1">
    <citation type="journal article" date="2021" name="Proc. Natl. Acad. Sci. U.S.A.">
        <title>A Catalog of Tens of Thousands of Viruses from Human Metagenomes Reveals Hidden Associations with Chronic Diseases.</title>
        <authorList>
            <person name="Tisza M.J."/>
            <person name="Buck C.B."/>
        </authorList>
    </citation>
    <scope>NUCLEOTIDE SEQUENCE</scope>
    <source>
        <strain evidence="1">CtBeL15</strain>
    </source>
</reference>
<proteinExistence type="predicted"/>
<protein>
    <submittedName>
        <fullName evidence="1">Queuosine biosynthesis protein</fullName>
    </submittedName>
</protein>
<name>A0A8S5V079_9CAUD</name>